<dbReference type="GO" id="GO:0004523">
    <property type="term" value="F:RNA-DNA hybrid ribonuclease activity"/>
    <property type="evidence" value="ECO:0007669"/>
    <property type="project" value="UniProtKB-EC"/>
</dbReference>
<dbReference type="PROSITE" id="PS50879">
    <property type="entry name" value="RNASE_H_1"/>
    <property type="match status" value="1"/>
</dbReference>
<dbReference type="SUPFAM" id="SSF53098">
    <property type="entry name" value="Ribonuclease H-like"/>
    <property type="match status" value="2"/>
</dbReference>
<feature type="domain" description="RNase H type-1" evidence="9">
    <location>
        <begin position="99"/>
        <end position="269"/>
    </location>
</feature>
<dbReference type="InterPro" id="IPR036397">
    <property type="entry name" value="RNaseH_sf"/>
</dbReference>
<dbReference type="InterPro" id="IPR012337">
    <property type="entry name" value="RNaseH-like_sf"/>
</dbReference>
<evidence type="ECO:0000313" key="11">
    <source>
        <dbReference type="Proteomes" id="UP001281614"/>
    </source>
</evidence>
<comment type="similarity">
    <text evidence="2">Belongs to the RNase H family.</text>
</comment>
<dbReference type="InterPro" id="IPR002156">
    <property type="entry name" value="RNaseH_domain"/>
</dbReference>
<keyword evidence="4" id="KW-0540">Nuclease</keyword>
<sequence>MSPNQVMKPDPGTPPHGSNSRKRPRDSPDSLDQSSVHDTKKRTIRHPGAPPFRPPGADLIFSRFPMSRSIKYNRNLDNLDITGPRGFHHIRRPRTSAPDRSSIIVATAGACPKSGSTCGVYFGDRRPVNSSFSVDDGPAYRHTNQRAEPHAAIAALDAMMPFCQKGGHWGSATSVDKQCRATHVVVKSHSSYVVEAVGGGKQGQSAYMERWMLNGFQTAQRFSIMNIDLWQEILQRLRDLQNLGSVVEFWLVPKAENEEARQLAARTHSRRAAAEDMLSIFRNAYGPFPAAPMDHITDMMLSTSITSHSDHETCFVPEKNPLQITSRFPDSHMDVYQGDLAFLESPGTAIDPNGGRFVHVRCYRQSPVTVRHVSHCDSLIVAVGGACSANGPNKSAVGVYFGPNNPFNLSLAVPTMYRVGEGGEKLLLRHTTHRAELHAVIAALSALIPLIDQRQPAEYAANGWVPTTLKHVVIKIASEYVVDTICEMEAWRHSDFRHACEAGKSHRGCLEHCHLWQKLRQLIEISLRCAVVQFWHVPRDQNLEADTLANVGLGNPPCPSVDAEISLDWLRRIQVDAALKLGEYGFEEAACNIDVY</sequence>
<dbReference type="EC" id="3.1.26.4" evidence="3"/>
<protein>
    <recommendedName>
        <fullName evidence="3">ribonuclease H</fullName>
        <ecNumber evidence="3">3.1.26.4</ecNumber>
    </recommendedName>
</protein>
<dbReference type="Proteomes" id="UP001281614">
    <property type="component" value="Unassembled WGS sequence"/>
</dbReference>
<reference evidence="10" key="1">
    <citation type="submission" date="2023-02" db="EMBL/GenBank/DDBJ databases">
        <title>Colletotrichum kahawae CIFC_Que2 genome sequencing and assembly.</title>
        <authorList>
            <person name="Baroncelli R."/>
        </authorList>
    </citation>
    <scope>NUCLEOTIDE SEQUENCE</scope>
    <source>
        <strain evidence="10">CIFC_Que2</strain>
    </source>
</reference>
<gene>
    <name evidence="10" type="ORF">CKAH01_09818</name>
</gene>
<evidence type="ECO:0000256" key="7">
    <source>
        <dbReference type="ARBA" id="ARBA00022801"/>
    </source>
</evidence>
<organism evidence="10 11">
    <name type="scientific">Colletotrichum kahawae</name>
    <name type="common">Coffee berry disease fungus</name>
    <dbReference type="NCBI Taxonomy" id="34407"/>
    <lineage>
        <taxon>Eukaryota</taxon>
        <taxon>Fungi</taxon>
        <taxon>Dikarya</taxon>
        <taxon>Ascomycota</taxon>
        <taxon>Pezizomycotina</taxon>
        <taxon>Sordariomycetes</taxon>
        <taxon>Hypocreomycetidae</taxon>
        <taxon>Glomerellales</taxon>
        <taxon>Glomerellaceae</taxon>
        <taxon>Colletotrichum</taxon>
        <taxon>Colletotrichum gloeosporioides species complex</taxon>
    </lineage>
</organism>
<comment type="caution">
    <text evidence="10">The sequence shown here is derived from an EMBL/GenBank/DDBJ whole genome shotgun (WGS) entry which is preliminary data.</text>
</comment>
<evidence type="ECO:0000256" key="4">
    <source>
        <dbReference type="ARBA" id="ARBA00022722"/>
    </source>
</evidence>
<proteinExistence type="inferred from homology"/>
<evidence type="ECO:0000256" key="3">
    <source>
        <dbReference type="ARBA" id="ARBA00012180"/>
    </source>
</evidence>
<feature type="region of interest" description="Disordered" evidence="8">
    <location>
        <begin position="1"/>
        <end position="57"/>
    </location>
</feature>
<dbReference type="PANTHER" id="PTHR10642">
    <property type="entry name" value="RIBONUCLEASE H1"/>
    <property type="match status" value="1"/>
</dbReference>
<dbReference type="AlphaFoldDB" id="A0AAD9XYS3"/>
<keyword evidence="7" id="KW-0378">Hydrolase</keyword>
<evidence type="ECO:0000256" key="2">
    <source>
        <dbReference type="ARBA" id="ARBA00005300"/>
    </source>
</evidence>
<dbReference type="GO" id="GO:0043137">
    <property type="term" value="P:DNA replication, removal of RNA primer"/>
    <property type="evidence" value="ECO:0007669"/>
    <property type="project" value="TreeGrafter"/>
</dbReference>
<evidence type="ECO:0000256" key="8">
    <source>
        <dbReference type="SAM" id="MobiDB-lite"/>
    </source>
</evidence>
<keyword evidence="6" id="KW-0255">Endonuclease</keyword>
<name>A0AAD9XYS3_COLKA</name>
<accession>A0AAD9XYS3</accession>
<dbReference type="Gene3D" id="3.30.420.10">
    <property type="entry name" value="Ribonuclease H-like superfamily/Ribonuclease H"/>
    <property type="match status" value="2"/>
</dbReference>
<evidence type="ECO:0000313" key="10">
    <source>
        <dbReference type="EMBL" id="KAK2730040.1"/>
    </source>
</evidence>
<keyword evidence="11" id="KW-1185">Reference proteome</keyword>
<dbReference type="InterPro" id="IPR050092">
    <property type="entry name" value="RNase_H"/>
</dbReference>
<keyword evidence="5" id="KW-0479">Metal-binding</keyword>
<evidence type="ECO:0000256" key="6">
    <source>
        <dbReference type="ARBA" id="ARBA00022759"/>
    </source>
</evidence>
<dbReference type="PANTHER" id="PTHR10642:SF26">
    <property type="entry name" value="RIBONUCLEASE H1"/>
    <property type="match status" value="1"/>
</dbReference>
<dbReference type="GO" id="GO:0003676">
    <property type="term" value="F:nucleic acid binding"/>
    <property type="evidence" value="ECO:0007669"/>
    <property type="project" value="InterPro"/>
</dbReference>
<dbReference type="GO" id="GO:0046872">
    <property type="term" value="F:metal ion binding"/>
    <property type="evidence" value="ECO:0007669"/>
    <property type="project" value="UniProtKB-KW"/>
</dbReference>
<evidence type="ECO:0000256" key="5">
    <source>
        <dbReference type="ARBA" id="ARBA00022723"/>
    </source>
</evidence>
<evidence type="ECO:0000256" key="1">
    <source>
        <dbReference type="ARBA" id="ARBA00000077"/>
    </source>
</evidence>
<comment type="catalytic activity">
    <reaction evidence="1">
        <text>Endonucleolytic cleavage to 5'-phosphomonoester.</text>
        <dbReference type="EC" id="3.1.26.4"/>
    </reaction>
</comment>
<evidence type="ECO:0000259" key="9">
    <source>
        <dbReference type="PROSITE" id="PS50879"/>
    </source>
</evidence>
<dbReference type="EMBL" id="VYYT01000721">
    <property type="protein sequence ID" value="KAK2730040.1"/>
    <property type="molecule type" value="Genomic_DNA"/>
</dbReference>